<gene>
    <name evidence="4" type="ORF">MBJ925_LOCUS7622</name>
</gene>
<comment type="caution">
    <text evidence="4">The sequence shown here is derived from an EMBL/GenBank/DDBJ whole genome shotgun (WGS) entry which is preliminary data.</text>
</comment>
<dbReference type="SUPFAM" id="SSF48452">
    <property type="entry name" value="TPR-like"/>
    <property type="match status" value="1"/>
</dbReference>
<dbReference type="AlphaFoldDB" id="A0A816MCF1"/>
<accession>A0A816MCF1</accession>
<feature type="repeat" description="TPR" evidence="3">
    <location>
        <begin position="590"/>
        <end position="623"/>
    </location>
</feature>
<keyword evidence="1" id="KW-0677">Repeat</keyword>
<dbReference type="PANTHER" id="PTHR45641:SF19">
    <property type="entry name" value="NEPHROCYSTIN-3"/>
    <property type="match status" value="1"/>
</dbReference>
<organism evidence="4 5">
    <name type="scientific">Rotaria magnacalcarata</name>
    <dbReference type="NCBI Taxonomy" id="392030"/>
    <lineage>
        <taxon>Eukaryota</taxon>
        <taxon>Metazoa</taxon>
        <taxon>Spiralia</taxon>
        <taxon>Gnathifera</taxon>
        <taxon>Rotifera</taxon>
        <taxon>Eurotatoria</taxon>
        <taxon>Bdelloidea</taxon>
        <taxon>Philodinida</taxon>
        <taxon>Philodinidae</taxon>
        <taxon>Rotaria</taxon>
    </lineage>
</organism>
<dbReference type="Gene3D" id="1.25.40.10">
    <property type="entry name" value="Tetratricopeptide repeat domain"/>
    <property type="match status" value="1"/>
</dbReference>
<dbReference type="PANTHER" id="PTHR45641">
    <property type="entry name" value="TETRATRICOPEPTIDE REPEAT PROTEIN (AFU_ORTHOLOGUE AFUA_6G03870)"/>
    <property type="match status" value="1"/>
</dbReference>
<evidence type="ECO:0000313" key="4">
    <source>
        <dbReference type="EMBL" id="CAF1987871.1"/>
    </source>
</evidence>
<name>A0A816MCF1_9BILA</name>
<reference evidence="4" key="1">
    <citation type="submission" date="2021-02" db="EMBL/GenBank/DDBJ databases">
        <authorList>
            <person name="Nowell W R."/>
        </authorList>
    </citation>
    <scope>NUCLEOTIDE SEQUENCE</scope>
</reference>
<feature type="repeat" description="TPR" evidence="3">
    <location>
        <begin position="427"/>
        <end position="460"/>
    </location>
</feature>
<dbReference type="Gene3D" id="3.90.176.10">
    <property type="entry name" value="Toxin ADP-ribosyltransferase, Chain A, domain 1"/>
    <property type="match status" value="1"/>
</dbReference>
<feature type="repeat" description="TPR" evidence="3">
    <location>
        <begin position="464"/>
        <end position="497"/>
    </location>
</feature>
<dbReference type="InterPro" id="IPR019734">
    <property type="entry name" value="TPR_rpt"/>
</dbReference>
<evidence type="ECO:0000256" key="3">
    <source>
        <dbReference type="PROSITE-ProRule" id="PRU00339"/>
    </source>
</evidence>
<dbReference type="PROSITE" id="PS50005">
    <property type="entry name" value="TPR"/>
    <property type="match status" value="5"/>
</dbReference>
<protein>
    <submittedName>
        <fullName evidence="4">Uncharacterized protein</fullName>
    </submittedName>
</protein>
<sequence>MARRNTPVSGISGDAEKSRDVIGRQRTNISVVKNVVLIWLDEHIDDDNEICQNVVTKLRNIINSIITYTDGDQCVHYIESISNDKVYLIVSGTLGQRVVPYVHLLSQVDSIFIFCGNKKQYEQWAKNWPKIKGVFLQIAPICEVLTQTSSEYESNVISISFMATNDHETNKNLNQLDCSFMYTQILKEILLTIKFKPEHLEEFINFCREQFAKNDTELKNIKLFEQEYYDHTPIWWYTSECFLYPMLNRALRLMDVDIIIKIGFFIRNLHDDIEQLYSKQFAGYHSGKTLTLYRGQGLSKSNFDQMMKTKGGLIAFNNFLSTSKNRDISLDFARKTLSNLELVGIFFAMAIDPSKSTTPFASIIGVSEFADEDEVLFSMHTIFRIHDIKPINENDRLFQVDLIMTSDSDKDLEMLASRMRKETFSDAEGWYKLGLVLIKMGHLDKAQQIYEILLKQATNESDKAPIYNQLGRIKDFQEKEKEAVKFYEKSLEIYQKTPPPNRLNIAYVYNGIGNAYRNMNDYSKALLSHGIALEIRQELLSSADPDVGYSHNNLGMVYERMKDYTNALSSYKKALEILQQKLSSADPNLGFLYYNIGNTYYNMGAYSQALPFYERAVDTAERALPSNHPRLRNWRNSLKLVKMRL</sequence>
<dbReference type="EMBL" id="CAJNRE010002668">
    <property type="protein sequence ID" value="CAF1987871.1"/>
    <property type="molecule type" value="Genomic_DNA"/>
</dbReference>
<feature type="repeat" description="TPR" evidence="3">
    <location>
        <begin position="548"/>
        <end position="581"/>
    </location>
</feature>
<evidence type="ECO:0000256" key="2">
    <source>
        <dbReference type="ARBA" id="ARBA00022803"/>
    </source>
</evidence>
<dbReference type="SUPFAM" id="SSF56399">
    <property type="entry name" value="ADP-ribosylation"/>
    <property type="match status" value="1"/>
</dbReference>
<evidence type="ECO:0000256" key="1">
    <source>
        <dbReference type="ARBA" id="ARBA00022737"/>
    </source>
</evidence>
<dbReference type="Pfam" id="PF13424">
    <property type="entry name" value="TPR_12"/>
    <property type="match status" value="2"/>
</dbReference>
<dbReference type="PROSITE" id="PS51996">
    <property type="entry name" value="TR_MART"/>
    <property type="match status" value="1"/>
</dbReference>
<dbReference type="SMART" id="SM00028">
    <property type="entry name" value="TPR"/>
    <property type="match status" value="5"/>
</dbReference>
<dbReference type="Pfam" id="PF13181">
    <property type="entry name" value="TPR_8"/>
    <property type="match status" value="1"/>
</dbReference>
<evidence type="ECO:0000313" key="5">
    <source>
        <dbReference type="Proteomes" id="UP000663824"/>
    </source>
</evidence>
<dbReference type="Proteomes" id="UP000663824">
    <property type="component" value="Unassembled WGS sequence"/>
</dbReference>
<proteinExistence type="predicted"/>
<keyword evidence="2 3" id="KW-0802">TPR repeat</keyword>
<dbReference type="InterPro" id="IPR011990">
    <property type="entry name" value="TPR-like_helical_dom_sf"/>
</dbReference>
<dbReference type="PROSITE" id="PS50293">
    <property type="entry name" value="TPR_REGION"/>
    <property type="match status" value="1"/>
</dbReference>
<feature type="repeat" description="TPR" evidence="3">
    <location>
        <begin position="506"/>
        <end position="539"/>
    </location>
</feature>